<proteinExistence type="predicted"/>
<feature type="transmembrane region" description="Helical" evidence="1">
    <location>
        <begin position="39"/>
        <end position="68"/>
    </location>
</feature>
<accession>S7RQ55</accession>
<evidence type="ECO:0000256" key="1">
    <source>
        <dbReference type="SAM" id="Phobius"/>
    </source>
</evidence>
<dbReference type="HOGENOM" id="CLU_2677736_0_0_1"/>
<name>S7RQ55_GLOTA</name>
<feature type="non-terminal residue" evidence="2">
    <location>
        <position position="1"/>
    </location>
</feature>
<gene>
    <name evidence="2" type="ORF">GLOTRDRAFT_27766</name>
</gene>
<organism evidence="2 3">
    <name type="scientific">Gloeophyllum trabeum (strain ATCC 11539 / FP-39264 / Madison 617)</name>
    <name type="common">Brown rot fungus</name>
    <dbReference type="NCBI Taxonomy" id="670483"/>
    <lineage>
        <taxon>Eukaryota</taxon>
        <taxon>Fungi</taxon>
        <taxon>Dikarya</taxon>
        <taxon>Basidiomycota</taxon>
        <taxon>Agaricomycotina</taxon>
        <taxon>Agaricomycetes</taxon>
        <taxon>Gloeophyllales</taxon>
        <taxon>Gloeophyllaceae</taxon>
        <taxon>Gloeophyllum</taxon>
    </lineage>
</organism>
<evidence type="ECO:0000313" key="3">
    <source>
        <dbReference type="Proteomes" id="UP000030669"/>
    </source>
</evidence>
<dbReference type="OrthoDB" id="2905268at2759"/>
<keyword evidence="1" id="KW-0472">Membrane</keyword>
<dbReference type="Proteomes" id="UP000030669">
    <property type="component" value="Unassembled WGS sequence"/>
</dbReference>
<reference evidence="2 3" key="1">
    <citation type="journal article" date="2012" name="Science">
        <title>The Paleozoic origin of enzymatic lignin decomposition reconstructed from 31 fungal genomes.</title>
        <authorList>
            <person name="Floudas D."/>
            <person name="Binder M."/>
            <person name="Riley R."/>
            <person name="Barry K."/>
            <person name="Blanchette R.A."/>
            <person name="Henrissat B."/>
            <person name="Martinez A.T."/>
            <person name="Otillar R."/>
            <person name="Spatafora J.W."/>
            <person name="Yadav J.S."/>
            <person name="Aerts A."/>
            <person name="Benoit I."/>
            <person name="Boyd A."/>
            <person name="Carlson A."/>
            <person name="Copeland A."/>
            <person name="Coutinho P.M."/>
            <person name="de Vries R.P."/>
            <person name="Ferreira P."/>
            <person name="Findley K."/>
            <person name="Foster B."/>
            <person name="Gaskell J."/>
            <person name="Glotzer D."/>
            <person name="Gorecki P."/>
            <person name="Heitman J."/>
            <person name="Hesse C."/>
            <person name="Hori C."/>
            <person name="Igarashi K."/>
            <person name="Jurgens J.A."/>
            <person name="Kallen N."/>
            <person name="Kersten P."/>
            <person name="Kohler A."/>
            <person name="Kuees U."/>
            <person name="Kumar T.K.A."/>
            <person name="Kuo A."/>
            <person name="LaButti K."/>
            <person name="Larrondo L.F."/>
            <person name="Lindquist E."/>
            <person name="Ling A."/>
            <person name="Lombard V."/>
            <person name="Lucas S."/>
            <person name="Lundell T."/>
            <person name="Martin R."/>
            <person name="McLaughlin D.J."/>
            <person name="Morgenstern I."/>
            <person name="Morin E."/>
            <person name="Murat C."/>
            <person name="Nagy L.G."/>
            <person name="Nolan M."/>
            <person name="Ohm R.A."/>
            <person name="Patyshakuliyeva A."/>
            <person name="Rokas A."/>
            <person name="Ruiz-Duenas F.J."/>
            <person name="Sabat G."/>
            <person name="Salamov A."/>
            <person name="Samejima M."/>
            <person name="Schmutz J."/>
            <person name="Slot J.C."/>
            <person name="St John F."/>
            <person name="Stenlid J."/>
            <person name="Sun H."/>
            <person name="Sun S."/>
            <person name="Syed K."/>
            <person name="Tsang A."/>
            <person name="Wiebenga A."/>
            <person name="Young D."/>
            <person name="Pisabarro A."/>
            <person name="Eastwood D.C."/>
            <person name="Martin F."/>
            <person name="Cullen D."/>
            <person name="Grigoriev I.V."/>
            <person name="Hibbett D.S."/>
        </authorList>
    </citation>
    <scope>NUCLEOTIDE SEQUENCE [LARGE SCALE GENOMIC DNA]</scope>
    <source>
        <strain evidence="2 3">ATCC 11539</strain>
    </source>
</reference>
<protein>
    <submittedName>
        <fullName evidence="2">Uncharacterized protein</fullName>
    </submittedName>
</protein>
<keyword evidence="3" id="KW-1185">Reference proteome</keyword>
<dbReference type="OMA" id="RQRIMHA"/>
<keyword evidence="1" id="KW-1133">Transmembrane helix</keyword>
<keyword evidence="1" id="KW-0812">Transmembrane</keyword>
<feature type="transmembrane region" description="Helical" evidence="1">
    <location>
        <begin position="6"/>
        <end position="27"/>
    </location>
</feature>
<dbReference type="RefSeq" id="XP_007866081.1">
    <property type="nucleotide sequence ID" value="XM_007867890.1"/>
</dbReference>
<dbReference type="EMBL" id="KB469302">
    <property type="protein sequence ID" value="EPQ55014.1"/>
    <property type="molecule type" value="Genomic_DNA"/>
</dbReference>
<dbReference type="KEGG" id="gtr:GLOTRDRAFT_27766"/>
<dbReference type="GeneID" id="19305226"/>
<evidence type="ECO:0000313" key="2">
    <source>
        <dbReference type="EMBL" id="EPQ55014.1"/>
    </source>
</evidence>
<dbReference type="AlphaFoldDB" id="S7RQ55"/>
<sequence length="75" mass="8439">LSYWVLSVIHTILATLLIVSRVLIVRWRTKDLLGESQSALYVSVATMMVESSSLYSATVLTFLVAYVLHHPAQYI</sequence>
<feature type="non-terminal residue" evidence="2">
    <location>
        <position position="75"/>
    </location>
</feature>